<keyword evidence="3" id="KW-1185">Reference proteome</keyword>
<evidence type="ECO:0000313" key="2">
    <source>
        <dbReference type="EMBL" id="SUO93817.1"/>
    </source>
</evidence>
<evidence type="ECO:0000259" key="1">
    <source>
        <dbReference type="Pfam" id="PF14237"/>
    </source>
</evidence>
<accession>A0A380MR77</accession>
<sequence>MSGFFSRIFQRSEPVRISPHQDKPFLEHLTLPHLEPSTVLSVPESYCACLFQEKLISAPLLRGEHPLTAEKISPLQPTAPINILYLNRHQTPHRTWQLSHHLHDEQILQIRGEYHFHLSHPKAFLHHLLQFPQPAIESLDDWLAEQVNTLINIQNIPTEDILTYPERLSVFLQTQLTPLLHRQGLTLIGLTLTAKITAAIPISSSAPESSLTQHAKPIPATPKDEAPLLAREYYRVIGGRQMGPYSIAYLQTLIDQGTLEKNELLWKKGMPSWQKVEKFSELQWTETK</sequence>
<reference evidence="2 3" key="1">
    <citation type="submission" date="2018-06" db="EMBL/GenBank/DDBJ databases">
        <authorList>
            <consortium name="Pathogen Informatics"/>
            <person name="Doyle S."/>
        </authorList>
    </citation>
    <scope>NUCLEOTIDE SEQUENCE [LARGE SCALE GENOMIC DNA]</scope>
    <source>
        <strain evidence="2 3">NCTC13337</strain>
    </source>
</reference>
<dbReference type="InterPro" id="IPR025640">
    <property type="entry name" value="GYF_2"/>
</dbReference>
<feature type="domain" description="GYF" evidence="1">
    <location>
        <begin position="233"/>
        <end position="282"/>
    </location>
</feature>
<name>A0A380MR77_9GAMM</name>
<dbReference type="EMBL" id="UHIC01000001">
    <property type="protein sequence ID" value="SUO93817.1"/>
    <property type="molecule type" value="Genomic_DNA"/>
</dbReference>
<evidence type="ECO:0000313" key="3">
    <source>
        <dbReference type="Proteomes" id="UP000254601"/>
    </source>
</evidence>
<dbReference type="OrthoDB" id="198456at2"/>
<dbReference type="AlphaFoldDB" id="A0A380MR77"/>
<proteinExistence type="predicted"/>
<gene>
    <name evidence="2" type="ORF">NCTC13337_00423</name>
</gene>
<dbReference type="Proteomes" id="UP000254601">
    <property type="component" value="Unassembled WGS sequence"/>
</dbReference>
<dbReference type="Pfam" id="PF14237">
    <property type="entry name" value="GYF_2"/>
    <property type="match status" value="1"/>
</dbReference>
<dbReference type="RefSeq" id="WP_072576852.1">
    <property type="nucleotide sequence ID" value="NZ_LWHB01000109.1"/>
</dbReference>
<organism evidence="2 3">
    <name type="scientific">Suttonella ornithocola</name>
    <dbReference type="NCBI Taxonomy" id="279832"/>
    <lineage>
        <taxon>Bacteria</taxon>
        <taxon>Pseudomonadati</taxon>
        <taxon>Pseudomonadota</taxon>
        <taxon>Gammaproteobacteria</taxon>
        <taxon>Cardiobacteriales</taxon>
        <taxon>Cardiobacteriaceae</taxon>
        <taxon>Suttonella</taxon>
    </lineage>
</organism>
<protein>
    <recommendedName>
        <fullName evidence="1">GYF domain-containing protein</fullName>
    </recommendedName>
</protein>